<proteinExistence type="predicted"/>
<dbReference type="EMBL" id="LGBR01000001">
    <property type="protein sequence ID" value="KOY52508.1"/>
    <property type="molecule type" value="Genomic_DNA"/>
</dbReference>
<dbReference type="PROSITE" id="PS51257">
    <property type="entry name" value="PROKAR_LIPOPROTEIN"/>
    <property type="match status" value="1"/>
</dbReference>
<dbReference type="EMBL" id="FNUE01000002">
    <property type="protein sequence ID" value="SEE46847.1"/>
    <property type="molecule type" value="Genomic_DNA"/>
</dbReference>
<keyword evidence="5" id="KW-1185">Reference proteome</keyword>
<dbReference type="PATRIC" id="fig|1300348.6.peg.2069"/>
<organism evidence="2 4">
    <name type="scientific">Polaribacter dokdonensis DSW-5</name>
    <dbReference type="NCBI Taxonomy" id="1300348"/>
    <lineage>
        <taxon>Bacteria</taxon>
        <taxon>Pseudomonadati</taxon>
        <taxon>Bacteroidota</taxon>
        <taxon>Flavobacteriia</taxon>
        <taxon>Flavobacteriales</taxon>
        <taxon>Flavobacteriaceae</taxon>
    </lineage>
</organism>
<dbReference type="RefSeq" id="WP_053974607.1">
    <property type="nucleotide sequence ID" value="NZ_FNUE01000002.1"/>
</dbReference>
<dbReference type="Proteomes" id="UP000183071">
    <property type="component" value="Unassembled WGS sequence"/>
</dbReference>
<name>A0A0N0CFY2_9FLAO</name>
<dbReference type="OrthoDB" id="9793251at2"/>
<protein>
    <submittedName>
        <fullName evidence="2">Protein serine/threonine phosphatase</fullName>
    </submittedName>
</protein>
<evidence type="ECO:0000313" key="2">
    <source>
        <dbReference type="EMBL" id="KOY52508.1"/>
    </source>
</evidence>
<accession>A0A0N0CFY2</accession>
<comment type="caution">
    <text evidence="2">The sequence shown here is derived from an EMBL/GenBank/DDBJ whole genome shotgun (WGS) entry which is preliminary data.</text>
</comment>
<reference evidence="3 5" key="2">
    <citation type="submission" date="2016-10" db="EMBL/GenBank/DDBJ databases">
        <authorList>
            <person name="Varghese N."/>
            <person name="Submissions S."/>
        </authorList>
    </citation>
    <scope>NUCLEOTIDE SEQUENCE [LARGE SCALE GENOMIC DNA]</scope>
    <source>
        <strain evidence="3 5">DSW-5</strain>
    </source>
</reference>
<evidence type="ECO:0000259" key="1">
    <source>
        <dbReference type="Pfam" id="PF07603"/>
    </source>
</evidence>
<dbReference type="Proteomes" id="UP000037716">
    <property type="component" value="Unassembled WGS sequence"/>
</dbReference>
<feature type="domain" description="Lcl C-terminal" evidence="1">
    <location>
        <begin position="123"/>
        <end position="219"/>
    </location>
</feature>
<dbReference type="AlphaFoldDB" id="A0A0N0CFY2"/>
<evidence type="ECO:0000313" key="3">
    <source>
        <dbReference type="EMBL" id="SEE46847.1"/>
    </source>
</evidence>
<dbReference type="STRING" id="1300348.I602_2068"/>
<dbReference type="InterPro" id="IPR011460">
    <property type="entry name" value="Lcl_C"/>
</dbReference>
<evidence type="ECO:0000313" key="5">
    <source>
        <dbReference type="Proteomes" id="UP000183071"/>
    </source>
</evidence>
<gene>
    <name evidence="2" type="ORF">I602_2068</name>
    <name evidence="3" type="ORF">SAMN05444353_1839</name>
</gene>
<dbReference type="Pfam" id="PF07603">
    <property type="entry name" value="Lcl_C"/>
    <property type="match status" value="1"/>
</dbReference>
<evidence type="ECO:0000313" key="4">
    <source>
        <dbReference type="Proteomes" id="UP000037716"/>
    </source>
</evidence>
<reference evidence="2 4" key="1">
    <citation type="submission" date="2015-07" db="EMBL/GenBank/DDBJ databases">
        <title>Genome of Polaribacter dokdonenesis DSW-5, isolated from seawater off Dokdo in Korea.</title>
        <authorList>
            <person name="Yoon K."/>
            <person name="Song J.Y."/>
            <person name="Kim J.F."/>
        </authorList>
    </citation>
    <scope>NUCLEOTIDE SEQUENCE [LARGE SCALE GENOMIC DNA]</scope>
    <source>
        <strain evidence="2 4">DSW-5</strain>
    </source>
</reference>
<sequence length="223" mass="24908">MKKNIQLLFGLLIIILVFSSCSGSSSEGETTEEIDACTLLECQENASVVDCACVCDEGYLGEDCTDLDVAFTQKYLNDGISPFDLLDANIPIDSVYGKVFQDGIIFKLNTVSKIVKVTAITDSPETLNWPEAIDYCEAFEVNDYTDWYLPDLQELGEIRTKLYAELKVGDFNDDFYWSSETQDSDPNNAMAVFFLNGNVGPIEKARVNPVSYNHVRPVRSIEE</sequence>